<evidence type="ECO:0000313" key="1">
    <source>
        <dbReference type="EMBL" id="KKL90515.1"/>
    </source>
</evidence>
<gene>
    <name evidence="1" type="ORF">LCGC14_1903920</name>
</gene>
<dbReference type="EMBL" id="LAZR01019988">
    <property type="protein sequence ID" value="KKL90515.1"/>
    <property type="molecule type" value="Genomic_DNA"/>
</dbReference>
<reference evidence="1" key="1">
    <citation type="journal article" date="2015" name="Nature">
        <title>Complex archaea that bridge the gap between prokaryotes and eukaryotes.</title>
        <authorList>
            <person name="Spang A."/>
            <person name="Saw J.H."/>
            <person name="Jorgensen S.L."/>
            <person name="Zaremba-Niedzwiedzka K."/>
            <person name="Martijn J."/>
            <person name="Lind A.E."/>
            <person name="van Eijk R."/>
            <person name="Schleper C."/>
            <person name="Guy L."/>
            <person name="Ettema T.J."/>
        </authorList>
    </citation>
    <scope>NUCLEOTIDE SEQUENCE</scope>
</reference>
<organism evidence="1">
    <name type="scientific">marine sediment metagenome</name>
    <dbReference type="NCBI Taxonomy" id="412755"/>
    <lineage>
        <taxon>unclassified sequences</taxon>
        <taxon>metagenomes</taxon>
        <taxon>ecological metagenomes</taxon>
    </lineage>
</organism>
<protein>
    <submittedName>
        <fullName evidence="1">Uncharacterized protein</fullName>
    </submittedName>
</protein>
<name>A0A0F9I9M4_9ZZZZ</name>
<comment type="caution">
    <text evidence="1">The sequence shown here is derived from an EMBL/GenBank/DDBJ whole genome shotgun (WGS) entry which is preliminary data.</text>
</comment>
<dbReference type="AlphaFoldDB" id="A0A0F9I9M4"/>
<accession>A0A0F9I9M4</accession>
<sequence length="132" mass="15729">MKPDELMELLKFAWRKGEIYGLYGLHHNFKDIKESDTYGLDSTWYMTRKQLNEKLLSKGLTIYILRENYIDYLIKKYDCTEEDCHKAWIKAQKHFPNYNPESGTQRLTLEVAMRDMIDGVFIPKLAEVENIE</sequence>
<proteinExistence type="predicted"/>